<gene>
    <name evidence="2" type="ORF">PAQ31011_04022</name>
</gene>
<proteinExistence type="predicted"/>
<sequence length="262" mass="30019">MSTTKTQEMPGHAGISLSARADALEHQMIEELDRKIVRSVLFTSGDRDPTAPIMPPPGGKPDPRHFLMGDDPRLQKMPERPTLLDFFKHRFAPANHLLQSATHALNAGHDEKTILACLLHDISVSGFIRADHGYWGAQLLAPYVDEEVSWAIRYHQALRFFPDASVGYDYPEAYIRYFGGDYEPEPYVKADWEYARNHKWYMTSRLITLNDIYSFDPNAKVSWDPFIDIIGRHFKQPKEGLGFDGSASAHMWRTIIWPTKFL</sequence>
<evidence type="ECO:0000313" key="3">
    <source>
        <dbReference type="Proteomes" id="UP000366819"/>
    </source>
</evidence>
<evidence type="ECO:0000259" key="1">
    <source>
        <dbReference type="Pfam" id="PF01966"/>
    </source>
</evidence>
<protein>
    <recommendedName>
        <fullName evidence="1">HD domain-containing protein</fullName>
    </recommendedName>
</protein>
<dbReference type="Gene3D" id="1.10.3210.10">
    <property type="entry name" value="Hypothetical protein af1432"/>
    <property type="match status" value="1"/>
</dbReference>
<name>A0A5E4XPI5_9BURK</name>
<dbReference type="InterPro" id="IPR006674">
    <property type="entry name" value="HD_domain"/>
</dbReference>
<reference evidence="2 3" key="1">
    <citation type="submission" date="2019-08" db="EMBL/GenBank/DDBJ databases">
        <authorList>
            <person name="Peeters C."/>
        </authorList>
    </citation>
    <scope>NUCLEOTIDE SEQUENCE [LARGE SCALE GENOMIC DNA]</scope>
    <source>
        <strain evidence="2 3">LMG 31011</strain>
    </source>
</reference>
<organism evidence="2 3">
    <name type="scientific">Pandoraea aquatica</name>
    <dbReference type="NCBI Taxonomy" id="2508290"/>
    <lineage>
        <taxon>Bacteria</taxon>
        <taxon>Pseudomonadati</taxon>
        <taxon>Pseudomonadota</taxon>
        <taxon>Betaproteobacteria</taxon>
        <taxon>Burkholderiales</taxon>
        <taxon>Burkholderiaceae</taxon>
        <taxon>Pandoraea</taxon>
    </lineage>
</organism>
<dbReference type="SUPFAM" id="SSF109604">
    <property type="entry name" value="HD-domain/PDEase-like"/>
    <property type="match status" value="1"/>
</dbReference>
<dbReference type="Proteomes" id="UP000366819">
    <property type="component" value="Unassembled WGS sequence"/>
</dbReference>
<feature type="domain" description="HD" evidence="1">
    <location>
        <begin position="95"/>
        <end position="156"/>
    </location>
</feature>
<evidence type="ECO:0000313" key="2">
    <source>
        <dbReference type="EMBL" id="VVE37962.1"/>
    </source>
</evidence>
<dbReference type="AlphaFoldDB" id="A0A5E4XPI5"/>
<dbReference type="EMBL" id="CABPSN010000006">
    <property type="protein sequence ID" value="VVE37962.1"/>
    <property type="molecule type" value="Genomic_DNA"/>
</dbReference>
<keyword evidence="3" id="KW-1185">Reference proteome</keyword>
<accession>A0A5E4XPI5</accession>
<dbReference type="Pfam" id="PF01966">
    <property type="entry name" value="HD"/>
    <property type="match status" value="1"/>
</dbReference>
<dbReference type="RefSeq" id="WP_217424878.1">
    <property type="nucleotide sequence ID" value="NZ_CABPSN010000006.1"/>
</dbReference>